<feature type="repeat" description="TPR" evidence="5">
    <location>
        <begin position="177"/>
        <end position="210"/>
    </location>
</feature>
<keyword evidence="3" id="KW-0862">Zinc</keyword>
<dbReference type="PROSITE" id="PS50089">
    <property type="entry name" value="ZF_RING_2"/>
    <property type="match status" value="1"/>
</dbReference>
<dbReference type="InterPro" id="IPR003111">
    <property type="entry name" value="Lon_prtase_N"/>
</dbReference>
<dbReference type="SUPFAM" id="SSF48452">
    <property type="entry name" value="TPR-like"/>
    <property type="match status" value="1"/>
</dbReference>
<evidence type="ECO:0000313" key="8">
    <source>
        <dbReference type="EMBL" id="KAB1216764.1"/>
    </source>
</evidence>
<evidence type="ECO:0000259" key="7">
    <source>
        <dbReference type="PROSITE" id="PS51787"/>
    </source>
</evidence>
<evidence type="ECO:0000256" key="4">
    <source>
        <dbReference type="PROSITE-ProRule" id="PRU00175"/>
    </source>
</evidence>
<evidence type="ECO:0000313" key="9">
    <source>
        <dbReference type="Proteomes" id="UP000516437"/>
    </source>
</evidence>
<evidence type="ECO:0000256" key="1">
    <source>
        <dbReference type="ARBA" id="ARBA00022723"/>
    </source>
</evidence>
<dbReference type="InterPro" id="IPR017907">
    <property type="entry name" value="Znf_RING_CS"/>
</dbReference>
<keyword evidence="5" id="KW-0802">TPR repeat</keyword>
<dbReference type="PANTHER" id="PTHR23327">
    <property type="entry name" value="RING FINGER PROTEIN 127"/>
    <property type="match status" value="1"/>
</dbReference>
<dbReference type="EMBL" id="RXIC02000022">
    <property type="protein sequence ID" value="KAB1216764.1"/>
    <property type="molecule type" value="Genomic_DNA"/>
</dbReference>
<dbReference type="GO" id="GO:0005737">
    <property type="term" value="C:cytoplasm"/>
    <property type="evidence" value="ECO:0007669"/>
    <property type="project" value="UniProtKB-ARBA"/>
</dbReference>
<dbReference type="InterPro" id="IPR011990">
    <property type="entry name" value="TPR-like_helical_dom_sf"/>
</dbReference>
<proteinExistence type="predicted"/>
<dbReference type="Proteomes" id="UP000516437">
    <property type="component" value="Chromosome 4"/>
</dbReference>
<dbReference type="InterPro" id="IPR013083">
    <property type="entry name" value="Znf_RING/FYVE/PHD"/>
</dbReference>
<keyword evidence="9" id="KW-1185">Reference proteome</keyword>
<dbReference type="SUPFAM" id="SSF88697">
    <property type="entry name" value="PUA domain-like"/>
    <property type="match status" value="1"/>
</dbReference>
<dbReference type="Gene3D" id="3.30.40.10">
    <property type="entry name" value="Zinc/RING finger domain, C3HC4 (zinc finger)"/>
    <property type="match status" value="1"/>
</dbReference>
<dbReference type="InterPro" id="IPR001841">
    <property type="entry name" value="Znf_RING"/>
</dbReference>
<evidence type="ECO:0000259" key="6">
    <source>
        <dbReference type="PROSITE" id="PS50089"/>
    </source>
</evidence>
<dbReference type="SMART" id="SM00464">
    <property type="entry name" value="LON"/>
    <property type="match status" value="1"/>
</dbReference>
<feature type="domain" description="Lon N-terminal" evidence="7">
    <location>
        <begin position="416"/>
        <end position="624"/>
    </location>
</feature>
<reference evidence="8 9" key="1">
    <citation type="journal article" date="2019" name="Plant Biotechnol. J.">
        <title>The red bayberry genome and genetic basis of sex determination.</title>
        <authorList>
            <person name="Jia H.M."/>
            <person name="Jia H.J."/>
            <person name="Cai Q.L."/>
            <person name="Wang Y."/>
            <person name="Zhao H.B."/>
            <person name="Yang W.F."/>
            <person name="Wang G.Y."/>
            <person name="Li Y.H."/>
            <person name="Zhan D.L."/>
            <person name="Shen Y.T."/>
            <person name="Niu Q.F."/>
            <person name="Chang L."/>
            <person name="Qiu J."/>
            <person name="Zhao L."/>
            <person name="Xie H.B."/>
            <person name="Fu W.Y."/>
            <person name="Jin J."/>
            <person name="Li X.W."/>
            <person name="Jiao Y."/>
            <person name="Zhou C.C."/>
            <person name="Tu T."/>
            <person name="Chai C.Y."/>
            <person name="Gao J.L."/>
            <person name="Fan L.J."/>
            <person name="van de Weg E."/>
            <person name="Wang J.Y."/>
            <person name="Gao Z.S."/>
        </authorList>
    </citation>
    <scope>NUCLEOTIDE SEQUENCE [LARGE SCALE GENOMIC DNA]</scope>
    <source>
        <tissue evidence="8">Leaves</tissue>
    </source>
</reference>
<dbReference type="Pfam" id="PF02190">
    <property type="entry name" value="LON_substr_bdg"/>
    <property type="match status" value="1"/>
</dbReference>
<dbReference type="InterPro" id="IPR046336">
    <property type="entry name" value="Lon_prtase_N_sf"/>
</dbReference>
<dbReference type="InterPro" id="IPR019734">
    <property type="entry name" value="TPR_rpt"/>
</dbReference>
<dbReference type="CDD" id="cd16514">
    <property type="entry name" value="RING-HC_LONFs_rpt2"/>
    <property type="match status" value="1"/>
</dbReference>
<dbReference type="Gene3D" id="1.25.40.10">
    <property type="entry name" value="Tetratricopeptide repeat domain"/>
    <property type="match status" value="1"/>
</dbReference>
<comment type="caution">
    <text evidence="8">The sequence shown here is derived from an EMBL/GenBank/DDBJ whole genome shotgun (WGS) entry which is preliminary data.</text>
</comment>
<dbReference type="PANTHER" id="PTHR23327:SF42">
    <property type="entry name" value="LON PEPTIDASE N-TERMINAL DOMAIN AND RING FINGER PROTEIN C14F5.10C"/>
    <property type="match status" value="1"/>
</dbReference>
<dbReference type="Pfam" id="PF13923">
    <property type="entry name" value="zf-C3HC4_2"/>
    <property type="match status" value="1"/>
</dbReference>
<dbReference type="Gene3D" id="2.30.130.40">
    <property type="entry name" value="LON domain-like"/>
    <property type="match status" value="1"/>
</dbReference>
<dbReference type="SMART" id="SM00028">
    <property type="entry name" value="TPR"/>
    <property type="match status" value="2"/>
</dbReference>
<dbReference type="AlphaFoldDB" id="A0A6A1VUY0"/>
<feature type="domain" description="RING-type" evidence="6">
    <location>
        <begin position="335"/>
        <end position="373"/>
    </location>
</feature>
<dbReference type="GO" id="GO:0061630">
    <property type="term" value="F:ubiquitin protein ligase activity"/>
    <property type="evidence" value="ECO:0007669"/>
    <property type="project" value="TreeGrafter"/>
</dbReference>
<accession>A0A6A1VUY0</accession>
<dbReference type="PROSITE" id="PS00518">
    <property type="entry name" value="ZF_RING_1"/>
    <property type="match status" value="1"/>
</dbReference>
<evidence type="ECO:0000256" key="5">
    <source>
        <dbReference type="PROSITE-ProRule" id="PRU00339"/>
    </source>
</evidence>
<dbReference type="PROSITE" id="PS51787">
    <property type="entry name" value="LON_N"/>
    <property type="match status" value="1"/>
</dbReference>
<protein>
    <submittedName>
        <fullName evidence="8">LON peptidase N-terminal domain and RING finger protein 1</fullName>
    </submittedName>
</protein>
<sequence>MEQDEAQTEWVIRPYMNTAKKRNVPFSGIIMVIEEQQGIDPGAVFKKGERGFILMKHGLDPCKPHEPTLPNGIDYSLPDHIPIEICPVVPVKGLLSLVLAGCPFQANQATVRTRIRKASVGSKLNSNNCPPYLIGKRLLMSGEATSLSAWDGIDDVEGCVRAIEGDRSEDSDTFIHVFELVQKGNQAFRDNRFEEAIACYSRAYTIRPSDPVILSNRCSALIRISQFLKQRPPSTSECTPLNGLDPMTHAELALKDAEKLNTLQSNSVQSYILKANALILLEKYESARDVILSGLQVDPFSNPLHASLQNLERTSDSLISRRSHEKPERTSDFDCTLCMKLLYAPITTPCGHTFCRLCLFQTMDRSNKCPLCRTVLFLSPSTCAVSVTLNSIIEKNFPEEYAERESEHNSCTNPGVDLMPLFVMDVVLPRQKLALNIFEPRYRLMVRRIMEGSRRMGMVINDSTTGSVADFGCEVEITECQPLPDGRFYLEVESRRRFRIIRTQDQDSYRVAEVEWLQELVDNAAEYAQSWTRKAKEAARQDACLPFLRRVLAIDTQCYLADPRRYERFLNVESMMPAPQDPESFSFWLATLANRRPQERLDLLRIRDTREVWDMTFLCLLKNSIVPGLQMLIFTCDAANHFECALFCKTPLKIFYDYTCINITTLVRTC</sequence>
<organism evidence="8 9">
    <name type="scientific">Morella rubra</name>
    <name type="common">Chinese bayberry</name>
    <dbReference type="NCBI Taxonomy" id="262757"/>
    <lineage>
        <taxon>Eukaryota</taxon>
        <taxon>Viridiplantae</taxon>
        <taxon>Streptophyta</taxon>
        <taxon>Embryophyta</taxon>
        <taxon>Tracheophyta</taxon>
        <taxon>Spermatophyta</taxon>
        <taxon>Magnoliopsida</taxon>
        <taxon>eudicotyledons</taxon>
        <taxon>Gunneridae</taxon>
        <taxon>Pentapetalae</taxon>
        <taxon>rosids</taxon>
        <taxon>fabids</taxon>
        <taxon>Fagales</taxon>
        <taxon>Myricaceae</taxon>
        <taxon>Morella</taxon>
    </lineage>
</organism>
<dbReference type="PROSITE" id="PS50005">
    <property type="entry name" value="TPR"/>
    <property type="match status" value="1"/>
</dbReference>
<dbReference type="SMART" id="SM00184">
    <property type="entry name" value="RING"/>
    <property type="match status" value="1"/>
</dbReference>
<dbReference type="OrthoDB" id="264917at2759"/>
<gene>
    <name evidence="8" type="ORF">CJ030_MR4G020662</name>
</gene>
<evidence type="ECO:0000256" key="3">
    <source>
        <dbReference type="ARBA" id="ARBA00022833"/>
    </source>
</evidence>
<evidence type="ECO:0000256" key="2">
    <source>
        <dbReference type="ARBA" id="ARBA00022771"/>
    </source>
</evidence>
<dbReference type="GO" id="GO:0008270">
    <property type="term" value="F:zinc ion binding"/>
    <property type="evidence" value="ECO:0007669"/>
    <property type="project" value="UniProtKB-KW"/>
</dbReference>
<keyword evidence="2 4" id="KW-0863">Zinc-finger</keyword>
<dbReference type="SUPFAM" id="SSF57850">
    <property type="entry name" value="RING/U-box"/>
    <property type="match status" value="1"/>
</dbReference>
<dbReference type="InterPro" id="IPR015947">
    <property type="entry name" value="PUA-like_sf"/>
</dbReference>
<keyword evidence="1" id="KW-0479">Metal-binding</keyword>
<name>A0A6A1VUY0_9ROSI</name>